<feature type="binding site" evidence="2">
    <location>
        <position position="82"/>
    </location>
    <ligand>
        <name>Zn(2+)</name>
        <dbReference type="ChEBI" id="CHEBI:29105"/>
        <label>1</label>
        <note>catalytic</note>
    </ligand>
</feature>
<dbReference type="InterPro" id="IPR013785">
    <property type="entry name" value="Aldolase_TIM"/>
</dbReference>
<evidence type="ECO:0000313" key="3">
    <source>
        <dbReference type="EMBL" id="RLU54209.1"/>
    </source>
</evidence>
<name>A0A3L8MRD3_STRIN</name>
<accession>A0A3L8MRD3</accession>
<dbReference type="GO" id="GO:0008270">
    <property type="term" value="F:zinc ion binding"/>
    <property type="evidence" value="ECO:0007669"/>
    <property type="project" value="InterPro"/>
</dbReference>
<feature type="active site" description="Proton donor" evidence="1">
    <location>
        <position position="81"/>
    </location>
</feature>
<dbReference type="PANTHER" id="PTHR30304:SF0">
    <property type="entry name" value="D-TAGATOSE-1,6-BISPHOSPHATE ALDOLASE SUBUNIT GATY-RELATED"/>
    <property type="match status" value="1"/>
</dbReference>
<dbReference type="CDD" id="cd00947">
    <property type="entry name" value="TBP_aldolase_IIB"/>
    <property type="match status" value="1"/>
</dbReference>
<gene>
    <name evidence="3" type="ORF">DIY07_11070</name>
</gene>
<dbReference type="KEGG" id="siz:SI82_01175"/>
<dbReference type="OrthoDB" id="9803995at2"/>
<dbReference type="SMR" id="A0A3L8MRD3"/>
<dbReference type="InterPro" id="IPR000771">
    <property type="entry name" value="FBA_II"/>
</dbReference>
<proteinExistence type="predicted"/>
<dbReference type="Proteomes" id="UP000269148">
    <property type="component" value="Unassembled WGS sequence"/>
</dbReference>
<protein>
    <submittedName>
        <fullName evidence="3">Class II fructose-bisphosphate aldolase</fullName>
    </submittedName>
</protein>
<dbReference type="SUPFAM" id="SSF51569">
    <property type="entry name" value="Aldolase"/>
    <property type="match status" value="1"/>
</dbReference>
<dbReference type="InterPro" id="IPR050246">
    <property type="entry name" value="Class_II_FBP_aldolase"/>
</dbReference>
<sequence length="286" mass="31409">MKATMRTLLRQAKEGHFAIPAMNYLDFASAKAFLDASQEKNLPLILAFAESHSKWLPLEEAARIGTYLQECSKTPVVLHLDHGQTIAFIKKAILLGFNSVMIDASLDSFEENVRKTKEIMAFAHKYGVDVEAEIGFVGANANLENHSVAGSVYTSLDDACTFYQETQVDSLAISIGTAHGLYQGTPHIDFARLAEISKALPIPLVLHGGSSSGDGNLNRCAKNGISKINIFSDVISAAYKVKDNHDSKDYPTLVLGMQKAMKEVLLHYYDIFETQEVKNGERGHQS</sequence>
<keyword evidence="2" id="KW-0479">Metal-binding</keyword>
<dbReference type="EMBL" id="QLQD01000089">
    <property type="protein sequence ID" value="RLU54209.1"/>
    <property type="molecule type" value="Genomic_DNA"/>
</dbReference>
<keyword evidence="2" id="KW-0862">Zinc</keyword>
<feature type="binding site" evidence="2">
    <location>
        <position position="207"/>
    </location>
    <ligand>
        <name>Zn(2+)</name>
        <dbReference type="ChEBI" id="CHEBI:29105"/>
        <label>1</label>
        <note>catalytic</note>
    </ligand>
</feature>
<reference evidence="3 4" key="1">
    <citation type="submission" date="2018-06" db="EMBL/GenBank/DDBJ databases">
        <title>Mutators as drivers of adaptation in pathogenic bacteria and a risk factor for host jumps and vaccine escape.</title>
        <authorList>
            <person name="Barnes A.C."/>
            <person name="Silayeva O."/>
        </authorList>
    </citation>
    <scope>NUCLEOTIDE SEQUENCE [LARGE SCALE GENOMIC DNA]</scope>
    <source>
        <strain evidence="3 4">QMA0445</strain>
    </source>
</reference>
<comment type="caution">
    <text evidence="3">The sequence shown here is derived from an EMBL/GenBank/DDBJ whole genome shotgun (WGS) entry which is preliminary data.</text>
</comment>
<dbReference type="GeneID" id="35765498"/>
<dbReference type="AlphaFoldDB" id="A0A3L8MRD3"/>
<dbReference type="PIRSF" id="PIRSF001359">
    <property type="entry name" value="F_bP_aldolase_II"/>
    <property type="match status" value="1"/>
</dbReference>
<comment type="cofactor">
    <cofactor evidence="2">
        <name>Zn(2+)</name>
        <dbReference type="ChEBI" id="CHEBI:29105"/>
    </cofactor>
    <text evidence="2">Binds 2 Zn(2+) ions per subunit. One is catalytic and the other provides a structural contribution.</text>
</comment>
<organism evidence="3 4">
    <name type="scientific">Streptococcus iniae</name>
    <name type="common">Streptococcus shiloi</name>
    <dbReference type="NCBI Taxonomy" id="1346"/>
    <lineage>
        <taxon>Bacteria</taxon>
        <taxon>Bacillati</taxon>
        <taxon>Bacillota</taxon>
        <taxon>Bacilli</taxon>
        <taxon>Lactobacillales</taxon>
        <taxon>Streptococcaceae</taxon>
        <taxon>Streptococcus</taxon>
    </lineage>
</organism>
<dbReference type="Pfam" id="PF01116">
    <property type="entry name" value="F_bP_aldolase"/>
    <property type="match status" value="1"/>
</dbReference>
<dbReference type="RefSeq" id="WP_003098935.1">
    <property type="nucleotide sequence ID" value="NZ_CP010783.1"/>
</dbReference>
<feature type="binding site" evidence="2">
    <location>
        <position position="103"/>
    </location>
    <ligand>
        <name>Zn(2+)</name>
        <dbReference type="ChEBI" id="CHEBI:29105"/>
        <label>2</label>
    </ligand>
</feature>
<feature type="binding site" evidence="2">
    <location>
        <position position="133"/>
    </location>
    <ligand>
        <name>Zn(2+)</name>
        <dbReference type="ChEBI" id="CHEBI:29105"/>
        <label>2</label>
    </ligand>
</feature>
<dbReference type="PANTHER" id="PTHR30304">
    <property type="entry name" value="D-TAGATOSE-1,6-BISPHOSPHATE ALDOLASE"/>
    <property type="match status" value="1"/>
</dbReference>
<evidence type="ECO:0000256" key="2">
    <source>
        <dbReference type="PIRSR" id="PIRSR001359-3"/>
    </source>
</evidence>
<dbReference type="Gene3D" id="3.20.20.70">
    <property type="entry name" value="Aldolase class I"/>
    <property type="match status" value="1"/>
</dbReference>
<evidence type="ECO:0000313" key="4">
    <source>
        <dbReference type="Proteomes" id="UP000269148"/>
    </source>
</evidence>
<dbReference type="GO" id="GO:0016832">
    <property type="term" value="F:aldehyde-lyase activity"/>
    <property type="evidence" value="ECO:0007669"/>
    <property type="project" value="InterPro"/>
</dbReference>
<feature type="binding site" evidence="2">
    <location>
        <position position="179"/>
    </location>
    <ligand>
        <name>Zn(2+)</name>
        <dbReference type="ChEBI" id="CHEBI:29105"/>
        <label>1</label>
        <note>catalytic</note>
    </ligand>
</feature>
<dbReference type="GO" id="GO:0005975">
    <property type="term" value="P:carbohydrate metabolic process"/>
    <property type="evidence" value="ECO:0007669"/>
    <property type="project" value="InterPro"/>
</dbReference>
<evidence type="ECO:0000256" key="1">
    <source>
        <dbReference type="PIRSR" id="PIRSR001359-1"/>
    </source>
</evidence>
<dbReference type="NCBIfam" id="TIGR00167">
    <property type="entry name" value="cbbA"/>
    <property type="match status" value="1"/>
</dbReference>